<dbReference type="Gene3D" id="3.20.20.80">
    <property type="entry name" value="Glycosidases"/>
    <property type="match status" value="1"/>
</dbReference>
<name>A0ABU1BSU0_9BURK</name>
<organism evidence="1 2">
    <name type="scientific">Keguizhuia sedimenti</name>
    <dbReference type="NCBI Taxonomy" id="3064264"/>
    <lineage>
        <taxon>Bacteria</taxon>
        <taxon>Pseudomonadati</taxon>
        <taxon>Pseudomonadota</taxon>
        <taxon>Betaproteobacteria</taxon>
        <taxon>Burkholderiales</taxon>
        <taxon>Oxalobacteraceae</taxon>
        <taxon>Keguizhuia</taxon>
    </lineage>
</organism>
<comment type="caution">
    <text evidence="1">The sequence shown here is derived from an EMBL/GenBank/DDBJ whole genome shotgun (WGS) entry which is preliminary data.</text>
</comment>
<dbReference type="InterPro" id="IPR017853">
    <property type="entry name" value="GH"/>
</dbReference>
<sequence length="451" mass="50806">MLGAHFVYNDEKDIIYNDNTFANWARRAGYKTARFPGGTVIQTWDWNDPTGLQKPEVDYWDQPDPVKVDPARWMSLDEYLRFARIAEIRPLIGINLLSGVRFGRIDDSVKRAGEQVRYVMSKGFRGAFYYLGNEDMHEMGGLEAAADIFRRHAMEIKRIDPSAKLFWNDNIVGLNNNTRLEKFLGIVGRSPEGMPYADGVEFHAKWPGDEDTIAEPVTLDFWRSQVPLNIAGRGVFSERASALRAKAAAAGYPSLMLANNEWGLSQFKGEIFQRFSRYDYSLVAIDYLQDLFIGQYDVAAFWSNVAADKNGTPDREMKRLIDTSNGNRLNPMHLGFEMLASAQGQKIANVLDRTSGSVSRNPSCYGFAAFGNGRFEVFLMNKSTNPANVDIKIKGISLGNQRAVKKSLIDTADHWGEVTVEYVPLQNNKMIFTLPPMSYTKIQLSGIPGTW</sequence>
<accession>A0ABU1BSU0</accession>
<gene>
    <name evidence="1" type="ORF">Q8A64_16845</name>
</gene>
<evidence type="ECO:0000313" key="1">
    <source>
        <dbReference type="EMBL" id="MDQ9172082.1"/>
    </source>
</evidence>
<evidence type="ECO:0000313" key="2">
    <source>
        <dbReference type="Proteomes" id="UP001225596"/>
    </source>
</evidence>
<keyword evidence="2" id="KW-1185">Reference proteome</keyword>
<protein>
    <submittedName>
        <fullName evidence="1">Uncharacterized protein</fullName>
    </submittedName>
</protein>
<dbReference type="SUPFAM" id="SSF51445">
    <property type="entry name" value="(Trans)glycosidases"/>
    <property type="match status" value="1"/>
</dbReference>
<proteinExistence type="predicted"/>
<dbReference type="RefSeq" id="WP_338438087.1">
    <property type="nucleotide sequence ID" value="NZ_JAUYVH010000016.1"/>
</dbReference>
<reference evidence="1 2" key="1">
    <citation type="submission" date="2023-08" db="EMBL/GenBank/DDBJ databases">
        <title>Oxalobacteraceae gen .nov., isolated from river sludge outside the plant.</title>
        <authorList>
            <person name="Zhao S.Y."/>
        </authorList>
    </citation>
    <scope>NUCLEOTIDE SEQUENCE [LARGE SCALE GENOMIC DNA]</scope>
    <source>
        <strain evidence="1 2">R-40</strain>
    </source>
</reference>
<dbReference type="Proteomes" id="UP001225596">
    <property type="component" value="Unassembled WGS sequence"/>
</dbReference>
<dbReference type="EMBL" id="JAUYVH010000016">
    <property type="protein sequence ID" value="MDQ9172082.1"/>
    <property type="molecule type" value="Genomic_DNA"/>
</dbReference>